<feature type="signal peptide" evidence="1">
    <location>
        <begin position="1"/>
        <end position="22"/>
    </location>
</feature>
<organism evidence="2 3">
    <name type="scientific">Meloidogyne hapla</name>
    <name type="common">Root-knot nematode worm</name>
    <dbReference type="NCBI Taxonomy" id="6305"/>
    <lineage>
        <taxon>Eukaryota</taxon>
        <taxon>Metazoa</taxon>
        <taxon>Ecdysozoa</taxon>
        <taxon>Nematoda</taxon>
        <taxon>Chromadorea</taxon>
        <taxon>Rhabditida</taxon>
        <taxon>Tylenchina</taxon>
        <taxon>Tylenchomorpha</taxon>
        <taxon>Tylenchoidea</taxon>
        <taxon>Meloidogynidae</taxon>
        <taxon>Meloidogyninae</taxon>
        <taxon>Meloidogyne</taxon>
    </lineage>
</organism>
<sequence length="121" mass="13439">MTFNSIKIIILFSSILFKLTNQCINLSHSTNCDLSDKNKCCQNLFCKHMPFGCGYKCSNVGCIGNGKPCDISEDGCCYNYKCDGATKKCKKCSLITCKETDDCCNGHCVFGKCITYTDCRK</sequence>
<evidence type="ECO:0000313" key="2">
    <source>
        <dbReference type="Proteomes" id="UP000095281"/>
    </source>
</evidence>
<dbReference type="AlphaFoldDB" id="A0A1I8B4I7"/>
<keyword evidence="2" id="KW-1185">Reference proteome</keyword>
<proteinExistence type="predicted"/>
<dbReference type="WBParaSite" id="MhA1_Contig1375.frz3.gene11">
    <property type="protein sequence ID" value="MhA1_Contig1375.frz3.gene11"/>
    <property type="gene ID" value="MhA1_Contig1375.frz3.gene11"/>
</dbReference>
<name>A0A1I8B4I7_MELHA</name>
<protein>
    <submittedName>
        <fullName evidence="3">Uncharacterized protein</fullName>
    </submittedName>
</protein>
<reference evidence="3" key="1">
    <citation type="submission" date="2016-11" db="UniProtKB">
        <authorList>
            <consortium name="WormBaseParasite"/>
        </authorList>
    </citation>
    <scope>IDENTIFICATION</scope>
</reference>
<accession>A0A1I8B4I7</accession>
<dbReference type="Proteomes" id="UP000095281">
    <property type="component" value="Unplaced"/>
</dbReference>
<feature type="chain" id="PRO_5009315435" evidence="1">
    <location>
        <begin position="23"/>
        <end position="121"/>
    </location>
</feature>
<evidence type="ECO:0000256" key="1">
    <source>
        <dbReference type="SAM" id="SignalP"/>
    </source>
</evidence>
<evidence type="ECO:0000313" key="3">
    <source>
        <dbReference type="WBParaSite" id="MhA1_Contig1375.frz3.gene11"/>
    </source>
</evidence>
<keyword evidence="1" id="KW-0732">Signal</keyword>